<evidence type="ECO:0000259" key="7">
    <source>
        <dbReference type="Pfam" id="PF20684"/>
    </source>
</evidence>
<reference evidence="8" key="1">
    <citation type="journal article" date="2020" name="Stud. Mycol.">
        <title>101 Dothideomycetes genomes: a test case for predicting lifestyles and emergence of pathogens.</title>
        <authorList>
            <person name="Haridas S."/>
            <person name="Albert R."/>
            <person name="Binder M."/>
            <person name="Bloem J."/>
            <person name="Labutti K."/>
            <person name="Salamov A."/>
            <person name="Andreopoulos B."/>
            <person name="Baker S."/>
            <person name="Barry K."/>
            <person name="Bills G."/>
            <person name="Bluhm B."/>
            <person name="Cannon C."/>
            <person name="Castanera R."/>
            <person name="Culley D."/>
            <person name="Daum C."/>
            <person name="Ezra D."/>
            <person name="Gonzalez J."/>
            <person name="Henrissat B."/>
            <person name="Kuo A."/>
            <person name="Liang C."/>
            <person name="Lipzen A."/>
            <person name="Lutzoni F."/>
            <person name="Magnuson J."/>
            <person name="Mondo S."/>
            <person name="Nolan M."/>
            <person name="Ohm R."/>
            <person name="Pangilinan J."/>
            <person name="Park H.-J."/>
            <person name="Ramirez L."/>
            <person name="Alfaro M."/>
            <person name="Sun H."/>
            <person name="Tritt A."/>
            <person name="Yoshinaga Y."/>
            <person name="Zwiers L.-H."/>
            <person name="Turgeon B."/>
            <person name="Goodwin S."/>
            <person name="Spatafora J."/>
            <person name="Crous P."/>
            <person name="Grigoriev I."/>
        </authorList>
    </citation>
    <scope>NUCLEOTIDE SEQUENCE</scope>
    <source>
        <strain evidence="8">CBS 122367</strain>
    </source>
</reference>
<proteinExistence type="inferred from homology"/>
<feature type="transmembrane region" description="Helical" evidence="6">
    <location>
        <begin position="229"/>
        <end position="252"/>
    </location>
</feature>
<feature type="transmembrane region" description="Helical" evidence="6">
    <location>
        <begin position="70"/>
        <end position="90"/>
    </location>
</feature>
<protein>
    <recommendedName>
        <fullName evidence="7">Rhodopsin domain-containing protein</fullName>
    </recommendedName>
</protein>
<sequence>MAGDFPNLDSSTISQWPQPNLVDPIMRSWLSIYSITLTVITTLIVSARLWTQVRNSAFGFGLDDAFISGAWMFSILLGALCLLGTINYGFDKHIWDVPSTLYSGAALIQWLSEGAFTISVCLMKTSVLIFYRRLEPPCTGSFKKIIYVFIAFTAGYTLACLLTGILLCQPVSAYWAIPEASTVTGRTCAGQGIYYLLHGTLGTFSTFYTIAIPFLVLRNIPLSQSQRNALNAVSVVALSVVGAGVARTVFLFRLADSPNGDATWNGFNVFVCAQLECQLAIICASLPSLHTYFTPNPSVPIVYYTNNTKHGSIVSRVSSSLSSQIRRLSMARTASPKNAHVSEPRPRAVEIPQWEFETLESPRYAGCSVSPVDEITYEQYVRGQFGPPAPPKDSRALFDQYRREHGEMF</sequence>
<dbReference type="Proteomes" id="UP000799291">
    <property type="component" value="Unassembled WGS sequence"/>
</dbReference>
<dbReference type="PANTHER" id="PTHR33048:SF129">
    <property type="entry name" value="INTEGRAL MEMBRANE PROTEIN-RELATED"/>
    <property type="match status" value="1"/>
</dbReference>
<feature type="transmembrane region" description="Helical" evidence="6">
    <location>
        <begin position="30"/>
        <end position="50"/>
    </location>
</feature>
<organism evidence="8 9">
    <name type="scientific">Lentithecium fluviatile CBS 122367</name>
    <dbReference type="NCBI Taxonomy" id="1168545"/>
    <lineage>
        <taxon>Eukaryota</taxon>
        <taxon>Fungi</taxon>
        <taxon>Dikarya</taxon>
        <taxon>Ascomycota</taxon>
        <taxon>Pezizomycotina</taxon>
        <taxon>Dothideomycetes</taxon>
        <taxon>Pleosporomycetidae</taxon>
        <taxon>Pleosporales</taxon>
        <taxon>Massarineae</taxon>
        <taxon>Lentitheciaceae</taxon>
        <taxon>Lentithecium</taxon>
    </lineage>
</organism>
<keyword evidence="9" id="KW-1185">Reference proteome</keyword>
<evidence type="ECO:0000256" key="6">
    <source>
        <dbReference type="SAM" id="Phobius"/>
    </source>
</evidence>
<accession>A0A6G1JBJ1</accession>
<evidence type="ECO:0000256" key="1">
    <source>
        <dbReference type="ARBA" id="ARBA00004141"/>
    </source>
</evidence>
<gene>
    <name evidence="8" type="ORF">K458DRAFT_485078</name>
</gene>
<evidence type="ECO:0000256" key="3">
    <source>
        <dbReference type="ARBA" id="ARBA00022989"/>
    </source>
</evidence>
<keyword evidence="2 6" id="KW-0812">Transmembrane</keyword>
<feature type="transmembrane region" description="Helical" evidence="6">
    <location>
        <begin position="110"/>
        <end position="134"/>
    </location>
</feature>
<dbReference type="Pfam" id="PF20684">
    <property type="entry name" value="Fung_rhodopsin"/>
    <property type="match status" value="1"/>
</dbReference>
<dbReference type="GO" id="GO:0016020">
    <property type="term" value="C:membrane"/>
    <property type="evidence" value="ECO:0007669"/>
    <property type="project" value="UniProtKB-SubCell"/>
</dbReference>
<comment type="subcellular location">
    <subcellularLocation>
        <location evidence="1">Membrane</location>
        <topology evidence="1">Multi-pass membrane protein</topology>
    </subcellularLocation>
</comment>
<dbReference type="PANTHER" id="PTHR33048">
    <property type="entry name" value="PTH11-LIKE INTEGRAL MEMBRANE PROTEIN (AFU_ORTHOLOGUE AFUA_5G11245)"/>
    <property type="match status" value="1"/>
</dbReference>
<evidence type="ECO:0000313" key="8">
    <source>
        <dbReference type="EMBL" id="KAF2687902.1"/>
    </source>
</evidence>
<feature type="transmembrane region" description="Helical" evidence="6">
    <location>
        <begin position="192"/>
        <end position="217"/>
    </location>
</feature>
<evidence type="ECO:0000256" key="4">
    <source>
        <dbReference type="ARBA" id="ARBA00023136"/>
    </source>
</evidence>
<dbReference type="InterPro" id="IPR049326">
    <property type="entry name" value="Rhodopsin_dom_fungi"/>
</dbReference>
<dbReference type="InterPro" id="IPR052337">
    <property type="entry name" value="SAT4-like"/>
</dbReference>
<comment type="similarity">
    <text evidence="5">Belongs to the SAT4 family.</text>
</comment>
<dbReference type="EMBL" id="MU005574">
    <property type="protein sequence ID" value="KAF2687902.1"/>
    <property type="molecule type" value="Genomic_DNA"/>
</dbReference>
<feature type="domain" description="Rhodopsin" evidence="7">
    <location>
        <begin position="47"/>
        <end position="293"/>
    </location>
</feature>
<evidence type="ECO:0000256" key="2">
    <source>
        <dbReference type="ARBA" id="ARBA00022692"/>
    </source>
</evidence>
<feature type="transmembrane region" description="Helical" evidence="6">
    <location>
        <begin position="146"/>
        <end position="172"/>
    </location>
</feature>
<dbReference type="AlphaFoldDB" id="A0A6G1JBJ1"/>
<evidence type="ECO:0000313" key="9">
    <source>
        <dbReference type="Proteomes" id="UP000799291"/>
    </source>
</evidence>
<dbReference type="OrthoDB" id="4525788at2759"/>
<keyword evidence="4 6" id="KW-0472">Membrane</keyword>
<evidence type="ECO:0000256" key="5">
    <source>
        <dbReference type="ARBA" id="ARBA00038359"/>
    </source>
</evidence>
<keyword evidence="3 6" id="KW-1133">Transmembrane helix</keyword>
<name>A0A6G1JBJ1_9PLEO</name>